<feature type="binding site" evidence="6">
    <location>
        <position position="99"/>
    </location>
    <ligand>
        <name>Zn(2+)</name>
        <dbReference type="ChEBI" id="CHEBI:29105"/>
        <label>1</label>
        <note>catalytic</note>
    </ligand>
</feature>
<dbReference type="NCBIfam" id="TIGR00167">
    <property type="entry name" value="cbbA"/>
    <property type="match status" value="1"/>
</dbReference>
<dbReference type="EMBL" id="CP001145">
    <property type="protein sequence ID" value="ACI17084.1"/>
    <property type="molecule type" value="Genomic_DNA"/>
</dbReference>
<feature type="binding site" evidence="6">
    <location>
        <position position="150"/>
    </location>
    <ligand>
        <name>Zn(2+)</name>
        <dbReference type="ChEBI" id="CHEBI:29105"/>
        <label>2</label>
    </ligand>
</feature>
<dbReference type="STRING" id="309798.COPRO5265_0247"/>
<dbReference type="Proteomes" id="UP000001732">
    <property type="component" value="Chromosome"/>
</dbReference>
<dbReference type="InterPro" id="IPR000771">
    <property type="entry name" value="FBA_II"/>
</dbReference>
<dbReference type="PROSITE" id="PS00602">
    <property type="entry name" value="ALDOLASE_CLASS_II_1"/>
    <property type="match status" value="1"/>
</dbReference>
<dbReference type="AlphaFoldDB" id="B5Y768"/>
<dbReference type="GO" id="GO:0008270">
    <property type="term" value="F:zinc ion binding"/>
    <property type="evidence" value="ECO:0007669"/>
    <property type="project" value="InterPro"/>
</dbReference>
<dbReference type="GO" id="GO:0030388">
    <property type="term" value="P:fructose 1,6-bisphosphate metabolic process"/>
    <property type="evidence" value="ECO:0007669"/>
    <property type="project" value="InterPro"/>
</dbReference>
<dbReference type="PANTHER" id="PTHR30304">
    <property type="entry name" value="D-TAGATOSE-1,6-BISPHOSPHATE ALDOLASE"/>
    <property type="match status" value="1"/>
</dbReference>
<accession>B5Y768</accession>
<dbReference type="Pfam" id="PF01116">
    <property type="entry name" value="F_bP_aldolase"/>
    <property type="match status" value="1"/>
</dbReference>
<evidence type="ECO:0000256" key="6">
    <source>
        <dbReference type="PIRSR" id="PIRSR001359-3"/>
    </source>
</evidence>
<feature type="binding site" evidence="6">
    <location>
        <position position="194"/>
    </location>
    <ligand>
        <name>Zn(2+)</name>
        <dbReference type="ChEBI" id="CHEBI:29105"/>
        <label>1</label>
        <note>catalytic</note>
    </ligand>
</feature>
<feature type="active site" description="Proton donor" evidence="4">
    <location>
        <position position="98"/>
    </location>
</feature>
<dbReference type="CDD" id="cd00947">
    <property type="entry name" value="TBP_aldolase_IIB"/>
    <property type="match status" value="1"/>
</dbReference>
<dbReference type="InterPro" id="IPR011289">
    <property type="entry name" value="Fruc_bis_ald_class-2"/>
</dbReference>
<feature type="binding site" evidence="5">
    <location>
        <begin position="225"/>
        <end position="227"/>
    </location>
    <ligand>
        <name>dihydroxyacetone phosphate</name>
        <dbReference type="ChEBI" id="CHEBI:57642"/>
    </ligand>
</feature>
<dbReference type="InterPro" id="IPR050246">
    <property type="entry name" value="Class_II_FBP_aldolase"/>
</dbReference>
<protein>
    <submittedName>
        <fullName evidence="7">Fructose-1,6-bisphosphate aldolase, class II</fullName>
        <ecNumber evidence="7">4.1.2.13</ecNumber>
    </submittedName>
</protein>
<feature type="binding site" evidence="5">
    <location>
        <position position="195"/>
    </location>
    <ligand>
        <name>dihydroxyacetone phosphate</name>
        <dbReference type="ChEBI" id="CHEBI:57642"/>
    </ligand>
</feature>
<reference evidence="7 8" key="2">
    <citation type="journal article" date="2014" name="Genome Announc.">
        <title>Complete Genome Sequence of Coprothermobacter proteolyticus DSM 5265.</title>
        <authorList>
            <person name="Alexiev A."/>
            <person name="Coil D.A."/>
            <person name="Badger J.H."/>
            <person name="Enticknap J."/>
            <person name="Ward N."/>
            <person name="Robb F.T."/>
            <person name="Eisen J.A."/>
        </authorList>
    </citation>
    <scope>NUCLEOTIDE SEQUENCE [LARGE SCALE GENOMIC DNA]</scope>
    <source>
        <strain evidence="8">ATCC 35245 / DSM 5265 / OCM 4 / BT</strain>
    </source>
</reference>
<dbReference type="Gene3D" id="3.20.20.70">
    <property type="entry name" value="Aldolase class I"/>
    <property type="match status" value="1"/>
</dbReference>
<feature type="binding site" evidence="6">
    <location>
        <position position="120"/>
    </location>
    <ligand>
        <name>Zn(2+)</name>
        <dbReference type="ChEBI" id="CHEBI:29105"/>
        <label>2</label>
    </ligand>
</feature>
<dbReference type="PIRSF" id="PIRSF001359">
    <property type="entry name" value="F_bP_aldolase_II"/>
    <property type="match status" value="1"/>
</dbReference>
<dbReference type="eggNOG" id="COG0191">
    <property type="taxonomic scope" value="Bacteria"/>
</dbReference>
<dbReference type="GO" id="GO:0004332">
    <property type="term" value="F:fructose-bisphosphate aldolase activity"/>
    <property type="evidence" value="ECO:0007669"/>
    <property type="project" value="UniProtKB-EC"/>
</dbReference>
<name>B5Y768_COPPD</name>
<feature type="binding site" evidence="6">
    <location>
        <position position="224"/>
    </location>
    <ligand>
        <name>Zn(2+)</name>
        <dbReference type="ChEBI" id="CHEBI:29105"/>
        <label>1</label>
        <note>catalytic</note>
    </ligand>
</feature>
<dbReference type="KEGG" id="cpo:COPRO5265_0247"/>
<dbReference type="EC" id="4.1.2.13" evidence="7"/>
<comment type="cofactor">
    <cofactor evidence="6">
        <name>Zn(2+)</name>
        <dbReference type="ChEBI" id="CHEBI:29105"/>
    </cofactor>
    <text evidence="6">Binds 2 Zn(2+) ions per subunit. One is catalytic and the other provides a structural contribution.</text>
</comment>
<organism evidence="7 8">
    <name type="scientific">Coprothermobacter proteolyticus (strain ATCC 35245 / DSM 5265 / OCM 4 / BT)</name>
    <dbReference type="NCBI Taxonomy" id="309798"/>
    <lineage>
        <taxon>Bacteria</taxon>
        <taxon>Pseudomonadati</taxon>
        <taxon>Coprothermobacterota</taxon>
        <taxon>Coprothermobacteria</taxon>
        <taxon>Coprothermobacterales</taxon>
        <taxon>Coprothermobacteraceae</taxon>
        <taxon>Coprothermobacter</taxon>
    </lineage>
</organism>
<evidence type="ECO:0000256" key="1">
    <source>
        <dbReference type="ARBA" id="ARBA00022723"/>
    </source>
</evidence>
<dbReference type="SUPFAM" id="SSF51569">
    <property type="entry name" value="Aldolase"/>
    <property type="match status" value="1"/>
</dbReference>
<sequence>MYDERRLIQLPYAKTKDILSKAHNEGYGVGAFNVNDLEFIQAIVKAAVMENSPAIIEASEGALKYAGDGDVEKGAFILADMVRRYADAVSVPISLHLDHGHDLKHIMAAIKAGFTSVMIDASDKPLEENIRITRQIVEVAHAAGVAVEAELGRLMGIEDNVASAESVLVDPDEAKRFVTETQVDFLAPAVGTSHGAFKFKGEAKIDYERISKVKELTQLPLVLHGASGVPAQWVELAEKYGADLSGAKGVPDEVLQEAVKRGINKVNTDTDLRIAFLAGLRKHLAENPKEFDPRKYFGEAKDFVTEVVRDRMKMLGSSGKA</sequence>
<keyword evidence="2 6" id="KW-0862">Zinc</keyword>
<feature type="binding site" evidence="5">
    <location>
        <begin position="267"/>
        <end position="270"/>
    </location>
    <ligand>
        <name>dihydroxyacetone phosphate</name>
        <dbReference type="ChEBI" id="CHEBI:57642"/>
    </ligand>
</feature>
<dbReference type="NCBIfam" id="TIGR01859">
    <property type="entry name" value="fruc_bis_ald"/>
    <property type="match status" value="1"/>
</dbReference>
<dbReference type="GO" id="GO:0006096">
    <property type="term" value="P:glycolytic process"/>
    <property type="evidence" value="ECO:0007669"/>
    <property type="project" value="InterPro"/>
</dbReference>
<proteinExistence type="predicted"/>
<evidence type="ECO:0000313" key="8">
    <source>
        <dbReference type="Proteomes" id="UP000001732"/>
    </source>
</evidence>
<reference evidence="8" key="1">
    <citation type="submission" date="2008-08" db="EMBL/GenBank/DDBJ databases">
        <title>The complete genome sequence of Coprothermobacter proteolyticus strain ATCC 5245 / DSM 5265 / BT.</title>
        <authorList>
            <person name="Dodson R.J."/>
            <person name="Durkin A.S."/>
            <person name="Wu M."/>
            <person name="Eisen J."/>
            <person name="Sutton G."/>
        </authorList>
    </citation>
    <scope>NUCLEOTIDE SEQUENCE [LARGE SCALE GENOMIC DNA]</scope>
    <source>
        <strain evidence="8">ATCC 35245 / DSM 5265 / OCM 4 / BT</strain>
    </source>
</reference>
<gene>
    <name evidence="7" type="primary">fba</name>
    <name evidence="7" type="ordered locus">COPRO5265_0247</name>
</gene>
<keyword evidence="3 7" id="KW-0456">Lyase</keyword>
<evidence type="ECO:0000313" key="7">
    <source>
        <dbReference type="EMBL" id="ACI17084.1"/>
    </source>
</evidence>
<dbReference type="PANTHER" id="PTHR30304:SF0">
    <property type="entry name" value="D-TAGATOSE-1,6-BISPHOSPHATE ALDOLASE SUBUNIT GATY-RELATED"/>
    <property type="match status" value="1"/>
</dbReference>
<keyword evidence="1 6" id="KW-0479">Metal-binding</keyword>
<evidence type="ECO:0000256" key="5">
    <source>
        <dbReference type="PIRSR" id="PIRSR001359-2"/>
    </source>
</evidence>
<evidence type="ECO:0000256" key="3">
    <source>
        <dbReference type="ARBA" id="ARBA00023239"/>
    </source>
</evidence>
<keyword evidence="8" id="KW-1185">Reference proteome</keyword>
<dbReference type="PROSITE" id="PS00806">
    <property type="entry name" value="ALDOLASE_CLASS_II_2"/>
    <property type="match status" value="1"/>
</dbReference>
<evidence type="ECO:0000256" key="4">
    <source>
        <dbReference type="PIRSR" id="PIRSR001359-1"/>
    </source>
</evidence>
<evidence type="ECO:0000256" key="2">
    <source>
        <dbReference type="ARBA" id="ARBA00022833"/>
    </source>
</evidence>
<dbReference type="InterPro" id="IPR013785">
    <property type="entry name" value="Aldolase_TIM"/>
</dbReference>